<gene>
    <name evidence="1" type="ORF">BDV95DRAFT_143034</name>
</gene>
<sequence>MSPRVLTRTSHTTHLRMTHRLSALFIHTASYAVTKGTVALVKSTAWHSSRDLTSNPRETRVTATLRLSQLRLQTPGIDSAVTAWPLECLLGIGAEKGRLFGPRSPLLARQNYCEWCLIPLYSVRSFSVCRQAVVFVTAGYGVRDWLAGKTYSTTSMLSICSAVSARTAQFSSVRFGLCSFSSPGQVMLAY</sequence>
<accession>A0A7C8MMV9</accession>
<keyword evidence="2" id="KW-1185">Reference proteome</keyword>
<organism evidence="1 2">
    <name type="scientific">Massariosphaeria phaeospora</name>
    <dbReference type="NCBI Taxonomy" id="100035"/>
    <lineage>
        <taxon>Eukaryota</taxon>
        <taxon>Fungi</taxon>
        <taxon>Dikarya</taxon>
        <taxon>Ascomycota</taxon>
        <taxon>Pezizomycotina</taxon>
        <taxon>Dothideomycetes</taxon>
        <taxon>Pleosporomycetidae</taxon>
        <taxon>Pleosporales</taxon>
        <taxon>Pleosporales incertae sedis</taxon>
        <taxon>Massariosphaeria</taxon>
    </lineage>
</organism>
<dbReference type="AlphaFoldDB" id="A0A7C8MMV9"/>
<name>A0A7C8MMV9_9PLEO</name>
<dbReference type="EMBL" id="JAADJZ010000002">
    <property type="protein sequence ID" value="KAF2877322.1"/>
    <property type="molecule type" value="Genomic_DNA"/>
</dbReference>
<evidence type="ECO:0000313" key="1">
    <source>
        <dbReference type="EMBL" id="KAF2877322.1"/>
    </source>
</evidence>
<reference evidence="1 2" key="1">
    <citation type="submission" date="2020-01" db="EMBL/GenBank/DDBJ databases">
        <authorList>
            <consortium name="DOE Joint Genome Institute"/>
            <person name="Haridas S."/>
            <person name="Albert R."/>
            <person name="Binder M."/>
            <person name="Bloem J."/>
            <person name="Labutti K."/>
            <person name="Salamov A."/>
            <person name="Andreopoulos B."/>
            <person name="Baker S.E."/>
            <person name="Barry K."/>
            <person name="Bills G."/>
            <person name="Bluhm B.H."/>
            <person name="Cannon C."/>
            <person name="Castanera R."/>
            <person name="Culley D.E."/>
            <person name="Daum C."/>
            <person name="Ezra D."/>
            <person name="Gonzalez J.B."/>
            <person name="Henrissat B."/>
            <person name="Kuo A."/>
            <person name="Liang C."/>
            <person name="Lipzen A."/>
            <person name="Lutzoni F."/>
            <person name="Magnuson J."/>
            <person name="Mondo S."/>
            <person name="Nolan M."/>
            <person name="Ohm R."/>
            <person name="Pangilinan J."/>
            <person name="Park H.-J.H."/>
            <person name="Ramirez L."/>
            <person name="Alfaro M."/>
            <person name="Sun H."/>
            <person name="Tritt A."/>
            <person name="Yoshinaga Y."/>
            <person name="Zwiers L.-H.L."/>
            <person name="Turgeon B.G."/>
            <person name="Goodwin S.B."/>
            <person name="Spatafora J.W."/>
            <person name="Crous P.W."/>
            <person name="Grigoriev I.V."/>
        </authorList>
    </citation>
    <scope>NUCLEOTIDE SEQUENCE [LARGE SCALE GENOMIC DNA]</scope>
    <source>
        <strain evidence="1 2">CBS 611.86</strain>
    </source>
</reference>
<proteinExistence type="predicted"/>
<dbReference type="Proteomes" id="UP000481861">
    <property type="component" value="Unassembled WGS sequence"/>
</dbReference>
<evidence type="ECO:0000313" key="2">
    <source>
        <dbReference type="Proteomes" id="UP000481861"/>
    </source>
</evidence>
<comment type="caution">
    <text evidence="1">The sequence shown here is derived from an EMBL/GenBank/DDBJ whole genome shotgun (WGS) entry which is preliminary data.</text>
</comment>
<protein>
    <submittedName>
        <fullName evidence="1">Uncharacterized protein</fullName>
    </submittedName>
</protein>